<organism evidence="1 2">
    <name type="scientific">Mucilaginibacter litoreus</name>
    <dbReference type="NCBI Taxonomy" id="1048221"/>
    <lineage>
        <taxon>Bacteria</taxon>
        <taxon>Pseudomonadati</taxon>
        <taxon>Bacteroidota</taxon>
        <taxon>Sphingobacteriia</taxon>
        <taxon>Sphingobacteriales</taxon>
        <taxon>Sphingobacteriaceae</taxon>
        <taxon>Mucilaginibacter</taxon>
    </lineage>
</organism>
<comment type="caution">
    <text evidence="1">The sequence shown here is derived from an EMBL/GenBank/DDBJ whole genome shotgun (WGS) entry which is preliminary data.</text>
</comment>
<reference evidence="2" key="1">
    <citation type="journal article" date="2019" name="Int. J. Syst. Evol. Microbiol.">
        <title>The Global Catalogue of Microorganisms (GCM) 10K type strain sequencing project: providing services to taxonomists for standard genome sequencing and annotation.</title>
        <authorList>
            <consortium name="The Broad Institute Genomics Platform"/>
            <consortium name="The Broad Institute Genome Sequencing Center for Infectious Disease"/>
            <person name="Wu L."/>
            <person name="Ma J."/>
        </authorList>
    </citation>
    <scope>NUCLEOTIDE SEQUENCE [LARGE SCALE GENOMIC DNA]</scope>
    <source>
        <strain evidence="2">CCUG 61484</strain>
    </source>
</reference>
<protein>
    <submittedName>
        <fullName evidence="1">Uncharacterized protein</fullName>
    </submittedName>
</protein>
<dbReference type="RefSeq" id="WP_377117927.1">
    <property type="nucleotide sequence ID" value="NZ_JBHTHZ010000014.1"/>
</dbReference>
<dbReference type="Proteomes" id="UP001597010">
    <property type="component" value="Unassembled WGS sequence"/>
</dbReference>
<gene>
    <name evidence="1" type="ORF">ACFQZX_17810</name>
</gene>
<evidence type="ECO:0000313" key="1">
    <source>
        <dbReference type="EMBL" id="MFD0795483.1"/>
    </source>
</evidence>
<keyword evidence="2" id="KW-1185">Reference proteome</keyword>
<proteinExistence type="predicted"/>
<sequence length="64" mass="6798">MRAHRAGILMDWPGRLSSHVAGPVNLQQTAISLTDGITGCISQGLVLLKYNISIFELYGAPASS</sequence>
<name>A0ABW3AWR8_9SPHI</name>
<dbReference type="EMBL" id="JBHTHZ010000014">
    <property type="protein sequence ID" value="MFD0795483.1"/>
    <property type="molecule type" value="Genomic_DNA"/>
</dbReference>
<evidence type="ECO:0000313" key="2">
    <source>
        <dbReference type="Proteomes" id="UP001597010"/>
    </source>
</evidence>
<accession>A0ABW3AWR8</accession>